<evidence type="ECO:0000313" key="6">
    <source>
        <dbReference type="EMBL" id="ORY98181.1"/>
    </source>
</evidence>
<dbReference type="InParanoid" id="A0A1X2HGX0"/>
<comment type="similarity">
    <text evidence="2">Belongs to the NUP186/NUP192/NUP205 family.</text>
</comment>
<dbReference type="FunCoup" id="A0A1X2HGX0">
    <property type="interactions" value="538"/>
</dbReference>
<comment type="subcellular location">
    <subcellularLocation>
        <location evidence="1">Nucleus</location>
    </subcellularLocation>
</comment>
<dbReference type="STRING" id="13706.A0A1X2HGX0"/>
<feature type="compositionally biased region" description="Low complexity" evidence="5">
    <location>
        <begin position="717"/>
        <end position="733"/>
    </location>
</feature>
<sequence>MQTAQGHSIPGWSDEARSFHDILCQARRSTSAATPDILHHQLQIHRDRLIALLDDSPKSSQDRTTLQNGKAYINGVAHKVNDVFVKEAVFLSDQLNVNEHVAATLLMSGMVQAARLNSNAIDTAIILYHDERGYLLACWNVILQSAKDGSVRDDVRAVFYQFVADIMQQKVPLDSSAPANNLATFPAKLLKAAKSLRDDVVSLEQSGRLPSAPRPPAQQLQPLQQQQQQQQMQPAPNPDSGPISGRLGEDITKERIERLADERIYVFQILYHAASLVWLEPNDIIAISTQLETMDLQDIGMSYLLLALLGALSLDDHLDSGCLDNPLMNDTDFSKKFHQQLATQAWRVPAAKGVALLQWVMFGAQSATVDPTIIAKLPAKAEDIDPLIDRAIEAKAFDFMNEYLLYFQQPKFNIETERTLVKRSADERYTTGDTTIVDMTDFTKLNADIRPDFREFVVHALEQLTDVTIEFAQRPLQRLKYREEDINASSFPSSSASAIVPDDEATRCRDLEAFFLLLASIYRGRTEKGAKFWTRQGNHLHAFVKWTMDIKVAGTTRACYEFFASLATGVECATHAYHFFERNSNRSDFNNSPLFSWSKLFSAMHFFAPLMQNEPKALPTGEEDLLVSFLGLLQQVVQYSPVARAALWEDSQYQTSKSIIDMIGCRTTLTLRAALYNTLAAFCSPWGGGAELGRKISARIWDVLENSDILLSKRDTPATTTATATSAEQTQPAGMTANASSPPRRREPLRAPKFLQELTMERALKVYDETRSVLNLLGSAIHTQTRREDIISGFMPTLSTIPYDLGKGTRSPGASPYIALVIDHIFVELDTQDYLYPGSKWQLAAACLKVFENSVLSFDIHPLQEFLRHGSKGSGGRVTHNTLAVQGRESNTCEPLDSLLLIYLAHPGFEVILRLLAGRGLLQELLKIVERGPEGIRGRKETTAYFAESVVRSLRILDKVLAVQDVFCNVLIPLMQSQARRLPTAEWVLGDTVFPPLPSLAPLGQLMLYHANSLVQLSLLVNCVDQDEICYLSTRILQALSREPNETQLVKDPSRTHVPMGGIGTRLAGVLRNCKDENAILHAFSERLDIDTLEITTPEDYEYDINNIPFWFAAKTISDVYGLDAQDMPRMESSVRLALIDLLLKNSALDKPSPTLSDFLLGYSDPRPGYGQGHSGALAGMRPNETARICFRSILSLLSRGVASDANTDEELPLVATHPVLAEKCYKLIYQLCAKESTSDITMRYLRSKEEFFYHQFRALSPSIENYPQVAEPIIPGTVCCADDTQFKMDFIALRAQLHQRAWMLKTIALELHVLAATQSKSDIRKLLSLLYGYSEAEDEASSGTMEVDGGERNIFSLGANRFQQPLTKVRELVNSLEFKWVDAMSIDHGPLLYFDGFYAEPFKVPGQYGCDVYDIRTIYCVLRNDEKSKQDAGIAVSDSERAELEDEMGRILTALMAANHHREIAHGKNQCLRAWKQVVQVTLTECFDLFSFEVRERITLDLLSTLLPKMIHGENSGDTQIMKGFSEVVTALMTHLREDTTRQRLLDHETSRLPDDELRAIFEGLLQCIQQPTSNTPVRGDLYTALIHFLHYVDRGDGQCTAIERQFVETLGQSEALLDLVCTDATDGEHVWKSTAYVVLESMHMLSVKAKSSVVLSYMIKKNFLKYSIDMMQRENIELLNVLEQREASLTPLYIYEAKMSLYLRLALTREGAKRLFENRIVDALEHCQFINARPETSLMQLDNEPSSTADLGKRYEQLLLPTLKLIVALVTKGGNRFLTEKVERWARKQQDCLLYILKDENLPVTLSSLEQLKLASTIMYHLSCREGFFKDLASRGLHQLHTSMTQLIAKYLIPHNLEIVPQTDEDRELSVKLVFGGSQTIFESQCDKLLQSIQLNLTSYAQNAAFAQDEQGPNAFRPMFSNTLSPISEDNGLFKRNVSVRTPSLSTLVACMRDTLKKLQGVVAEYEMLRSQKGDITTLRFEEVREVFETAFKTLKVQFENLSPSQQRQILTSEFRRRADDKAKQMRHLLDIVDMVMLVLLRHLEFYLQPSGSREPFSLYPSYDHTTESPLFQSSLAIASNLKKSFASHLDPVLQTLDSVFSGSPELRASGHFAKRVGDRIGDLVKTM</sequence>
<accession>A0A1X2HGX0</accession>
<dbReference type="Pfam" id="PF11894">
    <property type="entry name" value="Nup192"/>
    <property type="match status" value="1"/>
</dbReference>
<dbReference type="EMBL" id="MCGN01000004">
    <property type="protein sequence ID" value="ORY98181.1"/>
    <property type="molecule type" value="Genomic_DNA"/>
</dbReference>
<comment type="caution">
    <text evidence="6">The sequence shown here is derived from an EMBL/GenBank/DDBJ whole genome shotgun (WGS) entry which is preliminary data.</text>
</comment>
<dbReference type="PANTHER" id="PTHR31344">
    <property type="entry name" value="NUCLEAR PORE COMPLEX PROTEIN NUP205"/>
    <property type="match status" value="1"/>
</dbReference>
<dbReference type="GO" id="GO:0044611">
    <property type="term" value="C:nuclear pore inner ring"/>
    <property type="evidence" value="ECO:0007669"/>
    <property type="project" value="TreeGrafter"/>
</dbReference>
<dbReference type="OMA" id="WSQMFAE"/>
<organism evidence="6 7">
    <name type="scientific">Syncephalastrum racemosum</name>
    <name type="common">Filamentous fungus</name>
    <dbReference type="NCBI Taxonomy" id="13706"/>
    <lineage>
        <taxon>Eukaryota</taxon>
        <taxon>Fungi</taxon>
        <taxon>Fungi incertae sedis</taxon>
        <taxon>Mucoromycota</taxon>
        <taxon>Mucoromycotina</taxon>
        <taxon>Mucoromycetes</taxon>
        <taxon>Mucorales</taxon>
        <taxon>Syncephalastraceae</taxon>
        <taxon>Syncephalastrum</taxon>
    </lineage>
</organism>
<evidence type="ECO:0000256" key="5">
    <source>
        <dbReference type="SAM" id="MobiDB-lite"/>
    </source>
</evidence>
<keyword evidence="3" id="KW-0813">Transport</keyword>
<feature type="compositionally biased region" description="Low complexity" evidence="5">
    <location>
        <begin position="217"/>
        <end position="234"/>
    </location>
</feature>
<dbReference type="PANTHER" id="PTHR31344:SF0">
    <property type="entry name" value="NUCLEAR PORE COMPLEX PROTEIN NUP205"/>
    <property type="match status" value="1"/>
</dbReference>
<protein>
    <submittedName>
        <fullName evidence="6">Nucleoporin Nup186/Nup192/Nup205</fullName>
    </submittedName>
</protein>
<name>A0A1X2HGX0_SYNRA</name>
<evidence type="ECO:0000256" key="4">
    <source>
        <dbReference type="ARBA" id="ARBA00023242"/>
    </source>
</evidence>
<keyword evidence="7" id="KW-1185">Reference proteome</keyword>
<dbReference type="InterPro" id="IPR021827">
    <property type="entry name" value="Nup186/Nup192/Nup205"/>
</dbReference>
<dbReference type="OrthoDB" id="2019644at2759"/>
<proteinExistence type="inferred from homology"/>
<gene>
    <name evidence="6" type="ORF">BCR43DRAFT_457536</name>
</gene>
<dbReference type="Proteomes" id="UP000242180">
    <property type="component" value="Unassembled WGS sequence"/>
</dbReference>
<feature type="region of interest" description="Disordered" evidence="5">
    <location>
        <begin position="204"/>
        <end position="247"/>
    </location>
</feature>
<reference evidence="6 7" key="1">
    <citation type="submission" date="2016-07" db="EMBL/GenBank/DDBJ databases">
        <title>Pervasive Adenine N6-methylation of Active Genes in Fungi.</title>
        <authorList>
            <consortium name="DOE Joint Genome Institute"/>
            <person name="Mondo S.J."/>
            <person name="Dannebaum R.O."/>
            <person name="Kuo R.C."/>
            <person name="Labutti K."/>
            <person name="Haridas S."/>
            <person name="Kuo A."/>
            <person name="Salamov A."/>
            <person name="Ahrendt S.R."/>
            <person name="Lipzen A."/>
            <person name="Sullivan W."/>
            <person name="Andreopoulos W.B."/>
            <person name="Clum A."/>
            <person name="Lindquist E."/>
            <person name="Daum C."/>
            <person name="Ramamoorthy G.K."/>
            <person name="Gryganskyi A."/>
            <person name="Culley D."/>
            <person name="Magnuson J.K."/>
            <person name="James T.Y."/>
            <person name="O'Malley M.A."/>
            <person name="Stajich J.E."/>
            <person name="Spatafora J.W."/>
            <person name="Visel A."/>
            <person name="Grigoriev I.V."/>
        </authorList>
    </citation>
    <scope>NUCLEOTIDE SEQUENCE [LARGE SCALE GENOMIC DNA]</scope>
    <source>
        <strain evidence="6 7">NRRL 2496</strain>
    </source>
</reference>
<evidence type="ECO:0000256" key="2">
    <source>
        <dbReference type="ARBA" id="ARBA00005892"/>
    </source>
</evidence>
<evidence type="ECO:0000313" key="7">
    <source>
        <dbReference type="Proteomes" id="UP000242180"/>
    </source>
</evidence>
<evidence type="ECO:0000256" key="1">
    <source>
        <dbReference type="ARBA" id="ARBA00004123"/>
    </source>
</evidence>
<dbReference type="GO" id="GO:0006999">
    <property type="term" value="P:nuclear pore organization"/>
    <property type="evidence" value="ECO:0007669"/>
    <property type="project" value="TreeGrafter"/>
</dbReference>
<dbReference type="GO" id="GO:0017056">
    <property type="term" value="F:structural constituent of nuclear pore"/>
    <property type="evidence" value="ECO:0007669"/>
    <property type="project" value="TreeGrafter"/>
</dbReference>
<keyword evidence="4" id="KW-0539">Nucleus</keyword>
<evidence type="ECO:0000256" key="3">
    <source>
        <dbReference type="ARBA" id="ARBA00022448"/>
    </source>
</evidence>
<feature type="region of interest" description="Disordered" evidence="5">
    <location>
        <begin position="715"/>
        <end position="751"/>
    </location>
</feature>